<dbReference type="Ensembl" id="ENSMODT00000037273.2">
    <property type="protein sequence ID" value="ENSMODP00000035687.2"/>
    <property type="gene ID" value="ENSMODG00000024803.2"/>
</dbReference>
<keyword evidence="5" id="KW-0813">Transport</keyword>
<accession>F7FAT9</accession>
<keyword evidence="4 5" id="KW-0472">Membrane</keyword>
<evidence type="ECO:0000259" key="7">
    <source>
        <dbReference type="Pfam" id="PF05529"/>
    </source>
</evidence>
<reference evidence="8 9" key="1">
    <citation type="journal article" date="2007" name="Nature">
        <title>Genome of the marsupial Monodelphis domestica reveals innovation in non-coding sequences.</title>
        <authorList>
            <person name="Mikkelsen T.S."/>
            <person name="Wakefield M.J."/>
            <person name="Aken B."/>
            <person name="Amemiya C.T."/>
            <person name="Chang J.L."/>
            <person name="Duke S."/>
            <person name="Garber M."/>
            <person name="Gentles A.J."/>
            <person name="Goodstadt L."/>
            <person name="Heger A."/>
            <person name="Jurka J."/>
            <person name="Kamal M."/>
            <person name="Mauceli E."/>
            <person name="Searle S.M."/>
            <person name="Sharpe T."/>
            <person name="Baker M.L."/>
            <person name="Batzer M.A."/>
            <person name="Benos P.V."/>
            <person name="Belov K."/>
            <person name="Clamp M."/>
            <person name="Cook A."/>
            <person name="Cuff J."/>
            <person name="Das R."/>
            <person name="Davidow L."/>
            <person name="Deakin J.E."/>
            <person name="Fazzari M.J."/>
            <person name="Glass J.L."/>
            <person name="Grabherr M."/>
            <person name="Greally J.M."/>
            <person name="Gu W."/>
            <person name="Hore T.A."/>
            <person name="Huttley G.A."/>
            <person name="Kleber M."/>
            <person name="Jirtle R.L."/>
            <person name="Koina E."/>
            <person name="Lee J.T."/>
            <person name="Mahony S."/>
            <person name="Marra M.A."/>
            <person name="Miller R.D."/>
            <person name="Nicholls R.D."/>
            <person name="Oda M."/>
            <person name="Papenfuss A.T."/>
            <person name="Parra Z.E."/>
            <person name="Pollock D.D."/>
            <person name="Ray D.A."/>
            <person name="Schein J.E."/>
            <person name="Speed T.P."/>
            <person name="Thompson K."/>
            <person name="VandeBerg J.L."/>
            <person name="Wade C.M."/>
            <person name="Walker J.A."/>
            <person name="Waters P.D."/>
            <person name="Webber C."/>
            <person name="Weidman J.R."/>
            <person name="Xie X."/>
            <person name="Zody M.C."/>
            <person name="Baldwin J."/>
            <person name="Abdouelleil A."/>
            <person name="Abdulkadir J."/>
            <person name="Abebe A."/>
            <person name="Abera B."/>
            <person name="Abreu J."/>
            <person name="Acer S.C."/>
            <person name="Aftuck L."/>
            <person name="Alexander A."/>
            <person name="An P."/>
            <person name="Anderson E."/>
            <person name="Anderson S."/>
            <person name="Arachi H."/>
            <person name="Azer M."/>
            <person name="Bachantsang P."/>
            <person name="Barry A."/>
            <person name="Bayul T."/>
            <person name="Berlin A."/>
            <person name="Bessette D."/>
            <person name="Bloom T."/>
            <person name="Bloom T."/>
            <person name="Boguslavskiy L."/>
            <person name="Bonnet C."/>
            <person name="Boukhgalter B."/>
            <person name="Bourzgui I."/>
            <person name="Brown A."/>
            <person name="Cahill P."/>
            <person name="Channer S."/>
            <person name="Cheshatsang Y."/>
            <person name="Chuda L."/>
            <person name="Citroen M."/>
            <person name="Collymore A."/>
            <person name="Cooke P."/>
            <person name="Costello M."/>
            <person name="D'Aco K."/>
            <person name="Daza R."/>
            <person name="De Haan G."/>
            <person name="DeGray S."/>
            <person name="DeMaso C."/>
            <person name="Dhargay N."/>
            <person name="Dooley K."/>
            <person name="Dooley E."/>
            <person name="Doricent M."/>
            <person name="Dorje P."/>
            <person name="Dorjee K."/>
            <person name="Dupes A."/>
            <person name="Elong R."/>
            <person name="Falk J."/>
            <person name="Farina A."/>
            <person name="Faro S."/>
            <person name="Ferguson D."/>
            <person name="Fisher S."/>
            <person name="Foley C.D."/>
            <person name="Franke A."/>
            <person name="Friedrich D."/>
            <person name="Gadbois L."/>
            <person name="Gearin G."/>
            <person name="Gearin C.R."/>
            <person name="Giannoukos G."/>
            <person name="Goode T."/>
            <person name="Graham J."/>
            <person name="Grandbois E."/>
            <person name="Grewal S."/>
            <person name="Gyaltsen K."/>
            <person name="Hafez N."/>
            <person name="Hagos B."/>
            <person name="Hall J."/>
            <person name="Henson C."/>
            <person name="Hollinger A."/>
            <person name="Honan T."/>
            <person name="Huard M.D."/>
            <person name="Hughes L."/>
            <person name="Hurhula B."/>
            <person name="Husby M.E."/>
            <person name="Kamat A."/>
            <person name="Kanga B."/>
            <person name="Kashin S."/>
            <person name="Khazanovich D."/>
            <person name="Kisner P."/>
            <person name="Lance K."/>
            <person name="Lara M."/>
            <person name="Lee W."/>
            <person name="Lennon N."/>
            <person name="Letendre F."/>
            <person name="LeVine R."/>
            <person name="Lipovsky A."/>
            <person name="Liu X."/>
            <person name="Liu J."/>
            <person name="Liu S."/>
            <person name="Lokyitsang T."/>
            <person name="Lokyitsang Y."/>
            <person name="Lubonja R."/>
            <person name="Lui A."/>
            <person name="MacDonald P."/>
            <person name="Magnisalis V."/>
            <person name="Maru K."/>
            <person name="Matthews C."/>
            <person name="McCusker W."/>
            <person name="McDonough S."/>
            <person name="Mehta T."/>
            <person name="Meldrim J."/>
            <person name="Meneus L."/>
            <person name="Mihai O."/>
            <person name="Mihalev A."/>
            <person name="Mihova T."/>
            <person name="Mittelman R."/>
            <person name="Mlenga V."/>
            <person name="Montmayeur A."/>
            <person name="Mulrain L."/>
            <person name="Navidi A."/>
            <person name="Naylor J."/>
            <person name="Negash T."/>
            <person name="Nguyen T."/>
            <person name="Nguyen N."/>
            <person name="Nicol R."/>
            <person name="Norbu C."/>
            <person name="Norbu N."/>
            <person name="Novod N."/>
            <person name="O'Neill B."/>
            <person name="Osman S."/>
            <person name="Markiewicz E."/>
            <person name="Oyono O.L."/>
            <person name="Patti C."/>
            <person name="Phunkhang P."/>
            <person name="Pierre F."/>
            <person name="Priest M."/>
            <person name="Raghuraman S."/>
            <person name="Rege F."/>
            <person name="Reyes R."/>
            <person name="Rise C."/>
            <person name="Rogov P."/>
            <person name="Ross K."/>
            <person name="Ryan E."/>
            <person name="Settipalli S."/>
            <person name="Shea T."/>
            <person name="Sherpa N."/>
            <person name="Shi L."/>
            <person name="Shih D."/>
            <person name="Sparrow T."/>
            <person name="Spaulding J."/>
            <person name="Stalker J."/>
            <person name="Stange-Thomann N."/>
            <person name="Stavropoulos S."/>
            <person name="Stone C."/>
            <person name="Strader C."/>
            <person name="Tesfaye S."/>
            <person name="Thomson T."/>
            <person name="Thoulutsang Y."/>
            <person name="Thoulutsang D."/>
            <person name="Topham K."/>
            <person name="Topping I."/>
            <person name="Tsamla T."/>
            <person name="Vassiliev H."/>
            <person name="Vo A."/>
            <person name="Wangchuk T."/>
            <person name="Wangdi T."/>
            <person name="Weiand M."/>
            <person name="Wilkinson J."/>
            <person name="Wilson A."/>
            <person name="Yadav S."/>
            <person name="Young G."/>
            <person name="Yu Q."/>
            <person name="Zembek L."/>
            <person name="Zhong D."/>
            <person name="Zimmer A."/>
            <person name="Zwirko Z."/>
            <person name="Jaffe D.B."/>
            <person name="Alvarez P."/>
            <person name="Brockman W."/>
            <person name="Butler J."/>
            <person name="Chin C."/>
            <person name="Gnerre S."/>
            <person name="MacCallum I."/>
            <person name="Graves J.A."/>
            <person name="Ponting C.P."/>
            <person name="Breen M."/>
            <person name="Samollow P.B."/>
            <person name="Lander E.S."/>
            <person name="Lindblad-Toh K."/>
        </authorList>
    </citation>
    <scope>NUCLEOTIDE SEQUENCE [LARGE SCALE GENOMIC DNA]</scope>
</reference>
<evidence type="ECO:0000256" key="5">
    <source>
        <dbReference type="RuleBase" id="RU367026"/>
    </source>
</evidence>
<feature type="transmembrane region" description="Helical" evidence="5">
    <location>
        <begin position="48"/>
        <end position="68"/>
    </location>
</feature>
<keyword evidence="5" id="KW-0653">Protein transport</keyword>
<dbReference type="GeneTree" id="ENSGT00950000184986"/>
<keyword evidence="9" id="KW-1185">Reference proteome</keyword>
<evidence type="ECO:0000313" key="8">
    <source>
        <dbReference type="Ensembl" id="ENSMODP00000035687.2"/>
    </source>
</evidence>
<comment type="subcellular location">
    <subcellularLocation>
        <location evidence="5">Endoplasmic reticulum membrane</location>
        <topology evidence="5">Multi-pass membrane protein</topology>
    </subcellularLocation>
    <subcellularLocation>
        <location evidence="1">Membrane</location>
        <topology evidence="1">Multi-pass membrane protein</topology>
    </subcellularLocation>
</comment>
<dbReference type="InterPro" id="IPR040463">
    <property type="entry name" value="BAP29/BAP31_N"/>
</dbReference>
<feature type="domain" description="BAP29/BAP31 transmembrane" evidence="7">
    <location>
        <begin position="1"/>
        <end position="134"/>
    </location>
</feature>
<evidence type="ECO:0000313" key="9">
    <source>
        <dbReference type="Proteomes" id="UP000002280"/>
    </source>
</evidence>
<dbReference type="eggNOG" id="KOG1962">
    <property type="taxonomic scope" value="Eukaryota"/>
</dbReference>
<feature type="transmembrane region" description="Helical" evidence="5">
    <location>
        <begin position="6"/>
        <end position="27"/>
    </location>
</feature>
<dbReference type="GO" id="GO:0006886">
    <property type="term" value="P:intracellular protein transport"/>
    <property type="evidence" value="ECO:0007669"/>
    <property type="project" value="UniProtKB-UniRule"/>
</dbReference>
<comment type="similarity">
    <text evidence="5">Belongs to the BCAP29/BCAP31 family.</text>
</comment>
<dbReference type="STRING" id="13616.ENSMODP00000035687"/>
<name>F7FAT9_MONDO</name>
<evidence type="ECO:0000256" key="2">
    <source>
        <dbReference type="ARBA" id="ARBA00022692"/>
    </source>
</evidence>
<dbReference type="Pfam" id="PF05529">
    <property type="entry name" value="Bap31"/>
    <property type="match status" value="1"/>
</dbReference>
<dbReference type="PANTHER" id="PTHR12701:SF15">
    <property type="entry name" value="B-CELL RECEPTOR-ASSOCIATED PROTEIN 31"/>
    <property type="match status" value="1"/>
</dbReference>
<dbReference type="HOGENOM" id="CLU_070975_1_0_1"/>
<dbReference type="InParanoid" id="F7FAT9"/>
<dbReference type="AlphaFoldDB" id="F7FAT9"/>
<comment type="caution">
    <text evidence="5">Lacks conserved residue(s) required for the propagation of feature annotation.</text>
</comment>
<keyword evidence="2 5" id="KW-0812">Transmembrane</keyword>
<dbReference type="PANTHER" id="PTHR12701">
    <property type="entry name" value="BCR-ASSOCIATED PROTEIN, BAP"/>
    <property type="match status" value="1"/>
</dbReference>
<dbReference type="GO" id="GO:0005789">
    <property type="term" value="C:endoplasmic reticulum membrane"/>
    <property type="evidence" value="ECO:0000318"/>
    <property type="project" value="GO_Central"/>
</dbReference>
<reference evidence="8" key="2">
    <citation type="submission" date="2025-08" db="UniProtKB">
        <authorList>
            <consortium name="Ensembl"/>
        </authorList>
    </citation>
    <scope>IDENTIFICATION</scope>
</reference>
<reference evidence="8" key="3">
    <citation type="submission" date="2025-09" db="UniProtKB">
        <authorList>
            <consortium name="Ensembl"/>
        </authorList>
    </citation>
    <scope>IDENTIFICATION</scope>
</reference>
<keyword evidence="5" id="KW-0931">ER-Golgi transport</keyword>
<comment type="function">
    <text evidence="5">Plays a role in the export of secreted proteins in the ER.</text>
</comment>
<dbReference type="GO" id="GO:0006888">
    <property type="term" value="P:endoplasmic reticulum to Golgi vesicle-mediated transport"/>
    <property type="evidence" value="ECO:0000318"/>
    <property type="project" value="GO_Central"/>
</dbReference>
<evidence type="ECO:0000256" key="3">
    <source>
        <dbReference type="ARBA" id="ARBA00022989"/>
    </source>
</evidence>
<evidence type="ECO:0000256" key="4">
    <source>
        <dbReference type="ARBA" id="ARBA00023136"/>
    </source>
</evidence>
<keyword evidence="5" id="KW-0256">Endoplasmic reticulum</keyword>
<sequence length="197" mass="22885">MSLQWAAVATFFYAEILAAVLLCSPFISPQKWLKIFRSRLVRQVVNRGKPYFSVLLLILVLLFMDALWEMRKFDSSEKKGLRNNTVALEQYHMKLYRAQWNLHLTSFSLLMSLLLRRLVTLQSQQALLQASREALRRQALGALEAAQRFLDENERLRAEDEALALRKRCEGVPQEHDHLAEQHHEAGEGLPEDQKNK</sequence>
<dbReference type="GO" id="GO:0070973">
    <property type="term" value="P:protein localization to endoplasmic reticulum exit site"/>
    <property type="evidence" value="ECO:0000318"/>
    <property type="project" value="GO_Central"/>
</dbReference>
<feature type="region of interest" description="Disordered" evidence="6">
    <location>
        <begin position="173"/>
        <end position="197"/>
    </location>
</feature>
<dbReference type="Bgee" id="ENSMODG00000024803">
    <property type="expression patterns" value="Expressed in testis and 5 other cell types or tissues"/>
</dbReference>
<evidence type="ECO:0000256" key="1">
    <source>
        <dbReference type="ARBA" id="ARBA00004141"/>
    </source>
</evidence>
<proteinExistence type="inferred from homology"/>
<dbReference type="InterPro" id="IPR008417">
    <property type="entry name" value="BAP29/BAP31"/>
</dbReference>
<dbReference type="OMA" id="MTIYYTT"/>
<dbReference type="Proteomes" id="UP000002280">
    <property type="component" value="Chromosome 4"/>
</dbReference>
<evidence type="ECO:0000256" key="6">
    <source>
        <dbReference type="SAM" id="MobiDB-lite"/>
    </source>
</evidence>
<organism evidence="8 9">
    <name type="scientific">Monodelphis domestica</name>
    <name type="common">Gray short-tailed opossum</name>
    <dbReference type="NCBI Taxonomy" id="13616"/>
    <lineage>
        <taxon>Eukaryota</taxon>
        <taxon>Metazoa</taxon>
        <taxon>Chordata</taxon>
        <taxon>Craniata</taxon>
        <taxon>Vertebrata</taxon>
        <taxon>Euteleostomi</taxon>
        <taxon>Mammalia</taxon>
        <taxon>Metatheria</taxon>
        <taxon>Didelphimorphia</taxon>
        <taxon>Didelphidae</taxon>
        <taxon>Monodelphis</taxon>
    </lineage>
</organism>
<keyword evidence="3 5" id="KW-1133">Transmembrane helix</keyword>
<protein>
    <recommendedName>
        <fullName evidence="5">B-cell receptor-associated protein</fullName>
        <shortName evidence="5">BCR-associated protein</shortName>
    </recommendedName>
</protein>